<evidence type="ECO:0000256" key="2">
    <source>
        <dbReference type="ARBA" id="ARBA00023125"/>
    </source>
</evidence>
<evidence type="ECO:0000313" key="8">
    <source>
        <dbReference type="Proteomes" id="UP001183246"/>
    </source>
</evidence>
<gene>
    <name evidence="7" type="ORF">RM590_07580</name>
</gene>
<dbReference type="PANTHER" id="PTHR30055:SF148">
    <property type="entry name" value="TETR-FAMILY TRANSCRIPTIONAL REGULATOR"/>
    <property type="match status" value="1"/>
</dbReference>
<evidence type="ECO:0000256" key="3">
    <source>
        <dbReference type="ARBA" id="ARBA00023163"/>
    </source>
</evidence>
<dbReference type="RefSeq" id="WP_311703616.1">
    <property type="nucleotide sequence ID" value="NZ_JAVREL010000003.1"/>
</dbReference>
<evidence type="ECO:0000256" key="5">
    <source>
        <dbReference type="SAM" id="MobiDB-lite"/>
    </source>
</evidence>
<dbReference type="InterPro" id="IPR036271">
    <property type="entry name" value="Tet_transcr_reg_TetR-rel_C_sf"/>
</dbReference>
<dbReference type="EMBL" id="JAVREL010000003">
    <property type="protein sequence ID" value="MDT0342486.1"/>
    <property type="molecule type" value="Genomic_DNA"/>
</dbReference>
<dbReference type="InterPro" id="IPR009057">
    <property type="entry name" value="Homeodomain-like_sf"/>
</dbReference>
<dbReference type="Pfam" id="PF00440">
    <property type="entry name" value="TetR_N"/>
    <property type="match status" value="1"/>
</dbReference>
<dbReference type="InterPro" id="IPR011075">
    <property type="entry name" value="TetR_C"/>
</dbReference>
<dbReference type="SUPFAM" id="SSF48498">
    <property type="entry name" value="Tetracyclin repressor-like, C-terminal domain"/>
    <property type="match status" value="1"/>
</dbReference>
<dbReference type="PROSITE" id="PS50977">
    <property type="entry name" value="HTH_TETR_2"/>
    <property type="match status" value="1"/>
</dbReference>
<dbReference type="Gene3D" id="1.10.10.60">
    <property type="entry name" value="Homeodomain-like"/>
    <property type="match status" value="1"/>
</dbReference>
<keyword evidence="1" id="KW-0805">Transcription regulation</keyword>
<dbReference type="Gene3D" id="1.10.357.10">
    <property type="entry name" value="Tetracycline Repressor, domain 2"/>
    <property type="match status" value="1"/>
</dbReference>
<evidence type="ECO:0000256" key="4">
    <source>
        <dbReference type="PROSITE-ProRule" id="PRU00335"/>
    </source>
</evidence>
<keyword evidence="2 4" id="KW-0238">DNA-binding</keyword>
<feature type="compositionally biased region" description="Pro residues" evidence="5">
    <location>
        <begin position="1"/>
        <end position="12"/>
    </location>
</feature>
<dbReference type="PRINTS" id="PR00455">
    <property type="entry name" value="HTHTETR"/>
</dbReference>
<comment type="caution">
    <text evidence="7">The sequence shown here is derived from an EMBL/GenBank/DDBJ whole genome shotgun (WGS) entry which is preliminary data.</text>
</comment>
<evidence type="ECO:0000313" key="7">
    <source>
        <dbReference type="EMBL" id="MDT0342486.1"/>
    </source>
</evidence>
<organism evidence="7 8">
    <name type="scientific">Streptomyces litchfieldiae</name>
    <dbReference type="NCBI Taxonomy" id="3075543"/>
    <lineage>
        <taxon>Bacteria</taxon>
        <taxon>Bacillati</taxon>
        <taxon>Actinomycetota</taxon>
        <taxon>Actinomycetes</taxon>
        <taxon>Kitasatosporales</taxon>
        <taxon>Streptomycetaceae</taxon>
        <taxon>Streptomyces</taxon>
    </lineage>
</organism>
<dbReference type="Proteomes" id="UP001183246">
    <property type="component" value="Unassembled WGS sequence"/>
</dbReference>
<dbReference type="PANTHER" id="PTHR30055">
    <property type="entry name" value="HTH-TYPE TRANSCRIPTIONAL REGULATOR RUTR"/>
    <property type="match status" value="1"/>
</dbReference>
<dbReference type="SUPFAM" id="SSF46689">
    <property type="entry name" value="Homeodomain-like"/>
    <property type="match status" value="1"/>
</dbReference>
<dbReference type="InterPro" id="IPR001647">
    <property type="entry name" value="HTH_TetR"/>
</dbReference>
<reference evidence="8" key="1">
    <citation type="submission" date="2023-07" db="EMBL/GenBank/DDBJ databases">
        <title>30 novel species of actinomycetes from the DSMZ collection.</title>
        <authorList>
            <person name="Nouioui I."/>
        </authorList>
    </citation>
    <scope>NUCLEOTIDE SEQUENCE [LARGE SCALE GENOMIC DNA]</scope>
    <source>
        <strain evidence="8">DSM 44938</strain>
    </source>
</reference>
<protein>
    <submittedName>
        <fullName evidence="7">TetR/AcrR family transcriptional regulator</fullName>
    </submittedName>
</protein>
<evidence type="ECO:0000256" key="1">
    <source>
        <dbReference type="ARBA" id="ARBA00023015"/>
    </source>
</evidence>
<name>A0ABU2MLK4_9ACTN</name>
<dbReference type="Pfam" id="PF16859">
    <property type="entry name" value="TetR_C_11"/>
    <property type="match status" value="1"/>
</dbReference>
<feature type="DNA-binding region" description="H-T-H motif" evidence="4">
    <location>
        <begin position="43"/>
        <end position="62"/>
    </location>
</feature>
<evidence type="ECO:0000259" key="6">
    <source>
        <dbReference type="PROSITE" id="PS50977"/>
    </source>
</evidence>
<dbReference type="InterPro" id="IPR050109">
    <property type="entry name" value="HTH-type_TetR-like_transc_reg"/>
</dbReference>
<feature type="region of interest" description="Disordered" evidence="5">
    <location>
        <begin position="1"/>
        <end position="21"/>
    </location>
</feature>
<feature type="domain" description="HTH tetR-type" evidence="6">
    <location>
        <begin position="20"/>
        <end position="80"/>
    </location>
</feature>
<keyword evidence="3" id="KW-0804">Transcription</keyword>
<sequence length="198" mass="21825">MPTTAEPPPPRARPGRRRSEESRRAILGAALDLVGEGGFAGLTVEGVAARAGVGKQTIYRWWPSKADVLLDALVEEAELRVPAGDHGGYAADLRAFLGDTFRLGSRPWVAEVLRALMAHAQVDPAFGERFRDSFLRARRDALRRIVERARERGDLPPRPAPDTVLDLVFGVLWYRILATREPLDEALVGELLSVLVRS</sequence>
<accession>A0ABU2MLK4</accession>
<proteinExistence type="predicted"/>
<keyword evidence="8" id="KW-1185">Reference proteome</keyword>